<evidence type="ECO:0000313" key="2">
    <source>
        <dbReference type="Proteomes" id="UP000199556"/>
    </source>
</evidence>
<sequence length="511" mass="58017">MVTIAFCFPAGRYHATPWGRHVNEAEIEWPPSPWRILRALVATWHRKGASDRYPTAVLDGLVERLSSNLPSYRLPCGVRTHSRHYMPQGRLKTGREDTSLIFDAFLRLDPQAELIANWPHTILEPEQYALLDELTRDLGFLGRAESWVEAWRIESWEGEANCHPSEISMDIDTGEMLEPVRLMTPRPAEEYATWRNSMIRQHGLDAKKLKKPQRAILSTLPERFIDTLRLETSDLQQAGWSLPPGTRAVIYQRPSGNFTQDSALRFTKPNRVQTTTARLALAGRPLPRLEDAIKIGELARVAAIKNAEKANGGYVPAVLSGHHLPVDNRHGHAFYLPEDADRDGYIDHILVHAPAGISAEGIRALDRITRLWERDGGEWQILYEGSGTVKDLPQSPYLGRARIWTSVTPYLHPWHIKKNFGVAEQIARECRQRELPEPVEVKKVERIIVGGKKRRPVHFHRFRSTHKRLTQPDTRGHFVQIIFAKPVDGPLALGFGCHYGLGVFSPGDEKE</sequence>
<accession>A0A1I4S0N6</accession>
<name>A0A1I4S0N6_ECTMO</name>
<dbReference type="STRING" id="195064.SAMN05421721_11160"/>
<dbReference type="AlphaFoldDB" id="A0A1I4S0N6"/>
<dbReference type="EMBL" id="FOUO01000011">
    <property type="protein sequence ID" value="SFM58092.1"/>
    <property type="molecule type" value="Genomic_DNA"/>
</dbReference>
<dbReference type="OrthoDB" id="9787885at2"/>
<proteinExistence type="predicted"/>
<organism evidence="1 2">
    <name type="scientific">Ectothiorhodospira mobilis</name>
    <dbReference type="NCBI Taxonomy" id="195064"/>
    <lineage>
        <taxon>Bacteria</taxon>
        <taxon>Pseudomonadati</taxon>
        <taxon>Pseudomonadota</taxon>
        <taxon>Gammaproteobacteria</taxon>
        <taxon>Chromatiales</taxon>
        <taxon>Ectothiorhodospiraceae</taxon>
        <taxon>Ectothiorhodospira</taxon>
    </lineage>
</organism>
<reference evidence="1 2" key="1">
    <citation type="submission" date="2016-10" db="EMBL/GenBank/DDBJ databases">
        <authorList>
            <person name="de Groot N.N."/>
        </authorList>
    </citation>
    <scope>NUCLEOTIDE SEQUENCE [LARGE SCALE GENOMIC DNA]</scope>
    <source>
        <strain evidence="1 2">DSM 4180</strain>
    </source>
</reference>
<dbReference type="InterPro" id="IPR019089">
    <property type="entry name" value="Cas_GSU0054"/>
</dbReference>
<protein>
    <submittedName>
        <fullName evidence="1">CRISPR-associated protein Csb2</fullName>
    </submittedName>
</protein>
<dbReference type="Proteomes" id="UP000199556">
    <property type="component" value="Unassembled WGS sequence"/>
</dbReference>
<evidence type="ECO:0000313" key="1">
    <source>
        <dbReference type="EMBL" id="SFM58092.1"/>
    </source>
</evidence>
<dbReference type="NCBIfam" id="TIGR02165">
    <property type="entry name" value="cas5_6_GSU0054"/>
    <property type="match status" value="1"/>
</dbReference>
<keyword evidence="2" id="KW-1185">Reference proteome</keyword>
<gene>
    <name evidence="1" type="ORF">SAMN05421721_11160</name>
</gene>
<dbReference type="RefSeq" id="WP_090486107.1">
    <property type="nucleotide sequence ID" value="NZ_FOUO01000011.1"/>
</dbReference>